<gene>
    <name evidence="2" type="ORF">NXT3_CH02945</name>
</gene>
<keyword evidence="1" id="KW-0378">Hydrolase</keyword>
<dbReference type="InterPro" id="IPR017439">
    <property type="entry name" value="Amidohydrolase"/>
</dbReference>
<dbReference type="EMBL" id="CP024307">
    <property type="protein sequence ID" value="AUX77500.1"/>
    <property type="molecule type" value="Genomic_DNA"/>
</dbReference>
<dbReference type="Pfam" id="PF01546">
    <property type="entry name" value="Peptidase_M20"/>
    <property type="match status" value="1"/>
</dbReference>
<evidence type="ECO:0000313" key="2">
    <source>
        <dbReference type="EMBL" id="AUX77500.1"/>
    </source>
</evidence>
<reference evidence="2 3" key="1">
    <citation type="submission" date="2017-10" db="EMBL/GenBank/DDBJ databases">
        <title>Analysis of the genome sequences of Rhizobium populations associated to common bean (phaseolus vulgaris).</title>
        <authorList>
            <person name="Bustos P."/>
            <person name="Santamaria R.I."/>
            <person name="Miranda-Sanchez F."/>
            <person name="Perez-Carrascal O."/>
            <person name="Juarez S."/>
            <person name="Lozano L."/>
            <person name="Martinez-Flores I."/>
            <person name="Vinuesa P."/>
            <person name="Martinez-Romero E."/>
            <person name="Cevallos M.A."/>
            <person name="Romero D."/>
            <person name="Davila G."/>
            <person name="Gonzalez V."/>
        </authorList>
    </citation>
    <scope>NUCLEOTIDE SEQUENCE [LARGE SCALE GENOMIC DNA]</scope>
    <source>
        <strain evidence="2 3">NXT3</strain>
    </source>
</reference>
<evidence type="ECO:0000256" key="1">
    <source>
        <dbReference type="ARBA" id="ARBA00022801"/>
    </source>
</evidence>
<dbReference type="Gene3D" id="3.40.630.10">
    <property type="entry name" value="Zn peptidases"/>
    <property type="match status" value="1"/>
</dbReference>
<name>A0A2L0H7P5_RHIFR</name>
<evidence type="ECO:0000313" key="3">
    <source>
        <dbReference type="Proteomes" id="UP000239340"/>
    </source>
</evidence>
<accession>A0A2L0H7P5</accession>
<protein>
    <submittedName>
        <fullName evidence="2">Peptidase M20 family protein</fullName>
    </submittedName>
</protein>
<dbReference type="AlphaFoldDB" id="A0A2L0H7P5"/>
<sequence>MDLGRLVSEMREWRRHLHAHPEFGFEERQTSAFVAAKLREFGLDDVAEGVGGTGVVGTLKRGNGNRSIALRADMDALRISEQSNLPHASRHPGFMHACGHDGHTAMLLGAARRCPRGVSSALWVWLRELDYMLGLWTPCPR</sequence>
<organism evidence="2 3">
    <name type="scientific">Rhizobium fredii</name>
    <name type="common">Sinorhizobium fredii</name>
    <dbReference type="NCBI Taxonomy" id="380"/>
    <lineage>
        <taxon>Bacteria</taxon>
        <taxon>Pseudomonadati</taxon>
        <taxon>Pseudomonadota</taxon>
        <taxon>Alphaproteobacteria</taxon>
        <taxon>Hyphomicrobiales</taxon>
        <taxon>Rhizobiaceae</taxon>
        <taxon>Sinorhizobium/Ensifer group</taxon>
        <taxon>Sinorhizobium</taxon>
    </lineage>
</organism>
<dbReference type="GO" id="GO:0016787">
    <property type="term" value="F:hydrolase activity"/>
    <property type="evidence" value="ECO:0007669"/>
    <property type="project" value="InterPro"/>
</dbReference>
<dbReference type="PANTHER" id="PTHR11014">
    <property type="entry name" value="PEPTIDASE M20 FAMILY MEMBER"/>
    <property type="match status" value="1"/>
</dbReference>
<proteinExistence type="predicted"/>
<dbReference type="SUPFAM" id="SSF53187">
    <property type="entry name" value="Zn-dependent exopeptidases"/>
    <property type="match status" value="1"/>
</dbReference>
<dbReference type="PANTHER" id="PTHR11014:SF63">
    <property type="entry name" value="METALLOPEPTIDASE, PUTATIVE (AFU_ORTHOLOGUE AFUA_6G09600)-RELATED"/>
    <property type="match status" value="1"/>
</dbReference>
<dbReference type="Proteomes" id="UP000239340">
    <property type="component" value="Chromosome"/>
</dbReference>
<dbReference type="InterPro" id="IPR002933">
    <property type="entry name" value="Peptidase_M20"/>
</dbReference>